<keyword evidence="8" id="KW-0793">Thylakoid</keyword>
<keyword evidence="9 10" id="KW-0472">Membrane</keyword>
<name>A0A101FJS3_9BACT</name>
<evidence type="ECO:0000256" key="4">
    <source>
        <dbReference type="ARBA" id="ARBA00016463"/>
    </source>
</evidence>
<feature type="transmembrane region" description="Helical" evidence="10">
    <location>
        <begin position="59"/>
        <end position="81"/>
    </location>
</feature>
<accession>A0A101FJS3</accession>
<dbReference type="PANTHER" id="PTHR30071">
    <property type="entry name" value="HEME EXPORTER PROTEIN C"/>
    <property type="match status" value="1"/>
</dbReference>
<feature type="transmembrane region" description="Helical" evidence="10">
    <location>
        <begin position="205"/>
        <end position="224"/>
    </location>
</feature>
<evidence type="ECO:0000259" key="11">
    <source>
        <dbReference type="Pfam" id="PF01578"/>
    </source>
</evidence>
<dbReference type="PANTHER" id="PTHR30071:SF1">
    <property type="entry name" value="CYTOCHROME B_B6 PROTEIN-RELATED"/>
    <property type="match status" value="1"/>
</dbReference>
<proteinExistence type="inferred from homology"/>
<evidence type="ECO:0000256" key="10">
    <source>
        <dbReference type="SAM" id="Phobius"/>
    </source>
</evidence>
<keyword evidence="6" id="KW-0201">Cytochrome c-type biogenesis</keyword>
<dbReference type="AlphaFoldDB" id="A0A101FJS3"/>
<feature type="transmembrane region" description="Helical" evidence="10">
    <location>
        <begin position="269"/>
        <end position="290"/>
    </location>
</feature>
<dbReference type="InterPro" id="IPR045062">
    <property type="entry name" value="Cyt_c_biogenesis_CcsA/CcmC"/>
</dbReference>
<protein>
    <recommendedName>
        <fullName evidence="4">Heme exporter protein C</fullName>
    </recommendedName>
</protein>
<reference evidence="12 13" key="1">
    <citation type="journal article" date="2018" name="Nat. Biotechnol.">
        <title>A standardized bacterial taxonomy based on genome phylogeny substantially revises the tree of life.</title>
        <authorList>
            <person name="Parks D.H."/>
            <person name="Chuvochina M."/>
            <person name="Waite D.W."/>
            <person name="Rinke C."/>
            <person name="Skarshewski A."/>
            <person name="Chaumeil P.A."/>
            <person name="Hugenholtz P."/>
        </authorList>
    </citation>
    <scope>NUCLEOTIDE SEQUENCE [LARGE SCALE GENOMIC DNA]</scope>
    <source>
        <strain evidence="12">UBA12529</strain>
    </source>
</reference>
<evidence type="ECO:0000256" key="6">
    <source>
        <dbReference type="ARBA" id="ARBA00022748"/>
    </source>
</evidence>
<dbReference type="GO" id="GO:0017004">
    <property type="term" value="P:cytochrome complex assembly"/>
    <property type="evidence" value="ECO:0007669"/>
    <property type="project" value="UniProtKB-KW"/>
</dbReference>
<evidence type="ECO:0000313" key="12">
    <source>
        <dbReference type="EMBL" id="HAA83590.1"/>
    </source>
</evidence>
<dbReference type="EMBL" id="DLVE01000025">
    <property type="protein sequence ID" value="HAA83590.1"/>
    <property type="molecule type" value="Genomic_DNA"/>
</dbReference>
<organism evidence="12 13">
    <name type="scientific">Thermodesulfobacterium commune</name>
    <dbReference type="NCBI Taxonomy" id="1741"/>
    <lineage>
        <taxon>Bacteria</taxon>
        <taxon>Pseudomonadati</taxon>
        <taxon>Thermodesulfobacteriota</taxon>
        <taxon>Thermodesulfobacteria</taxon>
        <taxon>Thermodesulfobacteriales</taxon>
        <taxon>Thermodesulfobacteriaceae</taxon>
        <taxon>Thermodesulfobacterium</taxon>
    </lineage>
</organism>
<dbReference type="PRINTS" id="PR01386">
    <property type="entry name" value="CCMCBIOGNSIS"/>
</dbReference>
<evidence type="ECO:0000313" key="13">
    <source>
        <dbReference type="Proteomes" id="UP000257240"/>
    </source>
</evidence>
<keyword evidence="7 10" id="KW-1133">Transmembrane helix</keyword>
<feature type="transmembrane region" description="Helical" evidence="10">
    <location>
        <begin position="96"/>
        <end position="114"/>
    </location>
</feature>
<dbReference type="Pfam" id="PF01578">
    <property type="entry name" value="Cytochrom_C_asm"/>
    <property type="match status" value="1"/>
</dbReference>
<evidence type="ECO:0000256" key="7">
    <source>
        <dbReference type="ARBA" id="ARBA00022989"/>
    </source>
</evidence>
<evidence type="ECO:0000256" key="3">
    <source>
        <dbReference type="ARBA" id="ARBA00005840"/>
    </source>
</evidence>
<evidence type="ECO:0000256" key="1">
    <source>
        <dbReference type="ARBA" id="ARBA00002442"/>
    </source>
</evidence>
<feature type="transmembrane region" description="Helical" evidence="10">
    <location>
        <begin position="239"/>
        <end position="257"/>
    </location>
</feature>
<dbReference type="NCBIfam" id="TIGR03144">
    <property type="entry name" value="cytochr_II_ccsB"/>
    <property type="match status" value="1"/>
</dbReference>
<dbReference type="GO" id="GO:0005886">
    <property type="term" value="C:plasma membrane"/>
    <property type="evidence" value="ECO:0007669"/>
    <property type="project" value="TreeGrafter"/>
</dbReference>
<evidence type="ECO:0000256" key="2">
    <source>
        <dbReference type="ARBA" id="ARBA00004141"/>
    </source>
</evidence>
<evidence type="ECO:0000256" key="9">
    <source>
        <dbReference type="ARBA" id="ARBA00023136"/>
    </source>
</evidence>
<gene>
    <name evidence="12" type="primary">ccsB</name>
    <name evidence="12" type="ORF">DCE01_02190</name>
</gene>
<keyword evidence="5 10" id="KW-0812">Transmembrane</keyword>
<dbReference type="InterPro" id="IPR017562">
    <property type="entry name" value="Cyt_c_biogenesis_CcsA"/>
</dbReference>
<comment type="caution">
    <text evidence="12">The sequence shown here is derived from an EMBL/GenBank/DDBJ whole genome shotgun (WGS) entry which is preliminary data.</text>
</comment>
<comment type="similarity">
    <text evidence="3">Belongs to the CcmC/CycZ/HelC family.</text>
</comment>
<comment type="subcellular location">
    <subcellularLocation>
        <location evidence="2">Membrane</location>
        <topology evidence="2">Multi-pass membrane protein</topology>
    </subcellularLocation>
</comment>
<feature type="domain" description="Cytochrome c assembly protein" evidence="11">
    <location>
        <begin position="93"/>
        <end position="294"/>
    </location>
</feature>
<comment type="function">
    <text evidence="1">Required for the export of heme to the periplasm for the biogenesis of c-type cytochromes.</text>
</comment>
<dbReference type="Proteomes" id="UP000257240">
    <property type="component" value="Unassembled WGS sequence"/>
</dbReference>
<dbReference type="InterPro" id="IPR002541">
    <property type="entry name" value="Cyt_c_assembly"/>
</dbReference>
<feature type="transmembrane region" description="Helical" evidence="10">
    <location>
        <begin position="158"/>
        <end position="184"/>
    </location>
</feature>
<sequence length="300" mass="33925">MRFKNVIFGFLLAIILYIAIFRTLLPENSLVFSLATFVYFVAALIYFIHWVFKWDWGGFVGSTIGWAGLFLNLAAFFIRWYQTHQAGFGYVPLSNLYESLVFFGLCIALIYLVMEFKFPSKALGSITFTLTAFIMAYASLKAPAEIKPLLPALKSNWLIAHVVTCFLGYGAFAVTFGLSLFYLIGANKTLSASLQVSLEHFIYRLMLFGFFWLSLGIITGSVWAEQAWGSYWSWDPKETWSFITWLIYGGAIHLRLIKGSKDWGGKKLAWLNIIGFASVLFTYFGVNFLLSGLHSYATPG</sequence>
<evidence type="ECO:0000256" key="8">
    <source>
        <dbReference type="ARBA" id="ARBA00023078"/>
    </source>
</evidence>
<dbReference type="InterPro" id="IPR003557">
    <property type="entry name" value="Cyt_c_biogenesis_CcmC"/>
</dbReference>
<feature type="transmembrane region" description="Helical" evidence="10">
    <location>
        <begin position="7"/>
        <end position="25"/>
    </location>
</feature>
<dbReference type="GO" id="GO:0020037">
    <property type="term" value="F:heme binding"/>
    <property type="evidence" value="ECO:0007669"/>
    <property type="project" value="InterPro"/>
</dbReference>
<feature type="transmembrane region" description="Helical" evidence="10">
    <location>
        <begin position="121"/>
        <end position="138"/>
    </location>
</feature>
<feature type="transmembrane region" description="Helical" evidence="10">
    <location>
        <begin position="31"/>
        <end position="52"/>
    </location>
</feature>
<evidence type="ECO:0000256" key="5">
    <source>
        <dbReference type="ARBA" id="ARBA00022692"/>
    </source>
</evidence>
<dbReference type="RefSeq" id="WP_081856497.1">
    <property type="nucleotide sequence ID" value="NZ_DAINLL010000006.1"/>
</dbReference>
<dbReference type="GO" id="GO:0015232">
    <property type="term" value="F:heme transmembrane transporter activity"/>
    <property type="evidence" value="ECO:0007669"/>
    <property type="project" value="InterPro"/>
</dbReference>